<evidence type="ECO:0000313" key="4">
    <source>
        <dbReference type="EMBL" id="SMF82815.1"/>
    </source>
</evidence>
<feature type="modified residue" description="4-aspartylphosphate" evidence="2">
    <location>
        <position position="53"/>
    </location>
</feature>
<organism evidence="4 5">
    <name type="scientific">Pseudobacteriovorax antillogorgiicola</name>
    <dbReference type="NCBI Taxonomy" id="1513793"/>
    <lineage>
        <taxon>Bacteria</taxon>
        <taxon>Pseudomonadati</taxon>
        <taxon>Bdellovibrionota</taxon>
        <taxon>Oligoflexia</taxon>
        <taxon>Oligoflexales</taxon>
        <taxon>Pseudobacteriovoracaceae</taxon>
        <taxon>Pseudobacteriovorax</taxon>
    </lineage>
</organism>
<dbReference type="STRING" id="1513793.SAMN06296036_14319"/>
<dbReference type="EMBL" id="FWZT01000043">
    <property type="protein sequence ID" value="SMF82815.1"/>
    <property type="molecule type" value="Genomic_DNA"/>
</dbReference>
<sequence>MTKSIMVVDDDPDILDILTSFIRLAGYTPLPFSDPEEAVLNYDQQNVDLIVTDYIMPKMNGEQMINQIFESNNEVPVIMITGFEEELILESDSSKSIIVVGKPFENDSLGELINAQFSA</sequence>
<reference evidence="5" key="1">
    <citation type="submission" date="2017-04" db="EMBL/GenBank/DDBJ databases">
        <authorList>
            <person name="Varghese N."/>
            <person name="Submissions S."/>
        </authorList>
    </citation>
    <scope>NUCLEOTIDE SEQUENCE [LARGE SCALE GENOMIC DNA]</scope>
    <source>
        <strain evidence="5">RKEM611</strain>
    </source>
</reference>
<dbReference type="SUPFAM" id="SSF52172">
    <property type="entry name" value="CheY-like"/>
    <property type="match status" value="1"/>
</dbReference>
<dbReference type="AlphaFoldDB" id="A0A1Y6CR75"/>
<dbReference type="InterPro" id="IPR011006">
    <property type="entry name" value="CheY-like_superfamily"/>
</dbReference>
<dbReference type="GO" id="GO:0000160">
    <property type="term" value="P:phosphorelay signal transduction system"/>
    <property type="evidence" value="ECO:0007669"/>
    <property type="project" value="InterPro"/>
</dbReference>
<dbReference type="RefSeq" id="WP_132326193.1">
    <property type="nucleotide sequence ID" value="NZ_FWZT01000043.1"/>
</dbReference>
<dbReference type="Pfam" id="PF00072">
    <property type="entry name" value="Response_reg"/>
    <property type="match status" value="1"/>
</dbReference>
<keyword evidence="1 2" id="KW-0597">Phosphoprotein</keyword>
<dbReference type="Gene3D" id="3.40.50.2300">
    <property type="match status" value="1"/>
</dbReference>
<dbReference type="PROSITE" id="PS50110">
    <property type="entry name" value="RESPONSE_REGULATORY"/>
    <property type="match status" value="1"/>
</dbReference>
<dbReference type="InterPro" id="IPR050595">
    <property type="entry name" value="Bact_response_regulator"/>
</dbReference>
<protein>
    <submittedName>
        <fullName evidence="4">Response regulator receiver domain-containing protein</fullName>
    </submittedName>
</protein>
<dbReference type="OrthoDB" id="5298833at2"/>
<evidence type="ECO:0000256" key="2">
    <source>
        <dbReference type="PROSITE-ProRule" id="PRU00169"/>
    </source>
</evidence>
<feature type="domain" description="Response regulatory" evidence="3">
    <location>
        <begin position="4"/>
        <end position="117"/>
    </location>
</feature>
<dbReference type="Proteomes" id="UP000192907">
    <property type="component" value="Unassembled WGS sequence"/>
</dbReference>
<dbReference type="SMART" id="SM00448">
    <property type="entry name" value="REC"/>
    <property type="match status" value="1"/>
</dbReference>
<evidence type="ECO:0000259" key="3">
    <source>
        <dbReference type="PROSITE" id="PS50110"/>
    </source>
</evidence>
<accession>A0A1Y6CR75</accession>
<name>A0A1Y6CR75_9BACT</name>
<dbReference type="PANTHER" id="PTHR44591">
    <property type="entry name" value="STRESS RESPONSE REGULATOR PROTEIN 1"/>
    <property type="match status" value="1"/>
</dbReference>
<keyword evidence="5" id="KW-1185">Reference proteome</keyword>
<evidence type="ECO:0000256" key="1">
    <source>
        <dbReference type="ARBA" id="ARBA00022553"/>
    </source>
</evidence>
<dbReference type="InterPro" id="IPR001789">
    <property type="entry name" value="Sig_transdc_resp-reg_receiver"/>
</dbReference>
<proteinExistence type="predicted"/>
<evidence type="ECO:0000313" key="5">
    <source>
        <dbReference type="Proteomes" id="UP000192907"/>
    </source>
</evidence>
<gene>
    <name evidence="4" type="ORF">SAMN06296036_14319</name>
</gene>
<dbReference type="PANTHER" id="PTHR44591:SF3">
    <property type="entry name" value="RESPONSE REGULATORY DOMAIN-CONTAINING PROTEIN"/>
    <property type="match status" value="1"/>
</dbReference>